<dbReference type="PROSITE" id="PS51318">
    <property type="entry name" value="TAT"/>
    <property type="match status" value="1"/>
</dbReference>
<dbReference type="RefSeq" id="WP_151125351.1">
    <property type="nucleotide sequence ID" value="NZ_CP088081.1"/>
</dbReference>
<protein>
    <submittedName>
        <fullName evidence="2">FAD-dependent oxidoreductase</fullName>
    </submittedName>
</protein>
<evidence type="ECO:0000313" key="2">
    <source>
        <dbReference type="EMBL" id="KAB0576818.1"/>
    </source>
</evidence>
<evidence type="ECO:0000256" key="1">
    <source>
        <dbReference type="SAM" id="MobiDB-lite"/>
    </source>
</evidence>
<dbReference type="InterPro" id="IPR006311">
    <property type="entry name" value="TAT_signal"/>
</dbReference>
<feature type="region of interest" description="Disordered" evidence="1">
    <location>
        <begin position="27"/>
        <end position="62"/>
    </location>
</feature>
<dbReference type="SUPFAM" id="SSF51905">
    <property type="entry name" value="FAD/NAD(P)-binding domain"/>
    <property type="match status" value="1"/>
</dbReference>
<proteinExistence type="predicted"/>
<keyword evidence="3" id="KW-1185">Reference proteome</keyword>
<dbReference type="OrthoDB" id="9774675at2"/>
<comment type="caution">
    <text evidence="2">The sequence shown here is derived from an EMBL/GenBank/DDBJ whole genome shotgun (WGS) entry which is preliminary data.</text>
</comment>
<dbReference type="EMBL" id="VZPB01000053">
    <property type="protein sequence ID" value="KAB0576818.1"/>
    <property type="molecule type" value="Genomic_DNA"/>
</dbReference>
<dbReference type="Gene3D" id="3.50.50.60">
    <property type="entry name" value="FAD/NAD(P)-binding domain"/>
    <property type="match status" value="1"/>
</dbReference>
<dbReference type="Proteomes" id="UP000430120">
    <property type="component" value="Unassembled WGS sequence"/>
</dbReference>
<dbReference type="Pfam" id="PF13450">
    <property type="entry name" value="NAD_binding_8"/>
    <property type="match status" value="1"/>
</dbReference>
<dbReference type="InterPro" id="IPR036188">
    <property type="entry name" value="FAD/NAD-bd_sf"/>
</dbReference>
<sequence length="660" mass="72211">MPFPDIQRRDLLHGAAALALAGRALSTHAQTPPTEGPLADHPSRRTGLQGQTDNARAHAHAWRDHPEALRDAVVERDPEVEDLVVVGAGISGLAGAWLYRQHAGRPVRILLLDALDDLGGHARRNEFLSRSGRRLVGYGGSQSLDSPSLFSPAVQQLLRDVGIDLSRFQHEFFDQDWSRRHGLLRHGRLFTADQWPGLQGADRLVCPEPDEPAAAWLARTPLSPAAQATLAALYASDTPRNPLPHLHTPSARRAALAGMTYDQFLRQHWGADEEVLRLLRGETRAYFGVGTEATTALDAWAGGLPGFAGLDLGEGPDRRQSPSGRQLMLSQDPYIFHFPDGNAGVARALVRGLIPGCLPGQTMDSLADGVLDMAALDRPEQPVRLRLRATAVGLRHLGPPEQAEQVAVRYVDGQGRLREVRARQVLLACWHRVIARLSDELPAAQRRALDDQVKVPLLYANVLLSNWRAFARAGLHGFTPVGGFWDEASLDFAMRMGSLAPPEHPDEPILLHLAKVVVPGDGRPARTQAAEGRAQLLGWSFEHLETQIRQTLQSALGGFGFDHASDIEAITVNRWAHGYAYEYMRPWDRYWPDGPLPCETARRGWGRVAIANADAGAYAYAHSAIDQATRAVQELLPRARLPAAHVAPGPAWPSPGGRKR</sequence>
<name>A0A643F7Y2_IDEDE</name>
<evidence type="ECO:0000313" key="3">
    <source>
        <dbReference type="Proteomes" id="UP000430120"/>
    </source>
</evidence>
<dbReference type="Gene3D" id="1.10.405.10">
    <property type="entry name" value="Guanine Nucleotide Dissociation Inhibitor, domain 1"/>
    <property type="match status" value="1"/>
</dbReference>
<gene>
    <name evidence="2" type="ORF">F7Q92_17340</name>
</gene>
<organism evidence="2 3">
    <name type="scientific">Ideonella dechloratans</name>
    <dbReference type="NCBI Taxonomy" id="36863"/>
    <lineage>
        <taxon>Bacteria</taxon>
        <taxon>Pseudomonadati</taxon>
        <taxon>Pseudomonadota</taxon>
        <taxon>Betaproteobacteria</taxon>
        <taxon>Burkholderiales</taxon>
        <taxon>Sphaerotilaceae</taxon>
        <taxon>Ideonella</taxon>
    </lineage>
</organism>
<accession>A0A643F7Y2</accession>
<reference evidence="2 3" key="1">
    <citation type="submission" date="2019-09" db="EMBL/GenBank/DDBJ databases">
        <title>Draft genome sequences of 48 bacterial type strains from the CCUG.</title>
        <authorList>
            <person name="Tunovic T."/>
            <person name="Pineiro-Iglesias B."/>
            <person name="Unosson C."/>
            <person name="Inganas E."/>
            <person name="Ohlen M."/>
            <person name="Cardew S."/>
            <person name="Jensie-Markopoulos S."/>
            <person name="Salva-Serra F."/>
            <person name="Jaen-Luchoro D."/>
            <person name="Karlsson R."/>
            <person name="Svensson-Stadler L."/>
            <person name="Chun J."/>
            <person name="Moore E."/>
        </authorList>
    </citation>
    <scope>NUCLEOTIDE SEQUENCE [LARGE SCALE GENOMIC DNA]</scope>
    <source>
        <strain evidence="2 3">CCUG 30977</strain>
    </source>
</reference>
<dbReference type="AlphaFoldDB" id="A0A643F7Y2"/>
<dbReference type="Gene3D" id="3.90.660.10">
    <property type="match status" value="1"/>
</dbReference>